<dbReference type="Proteomes" id="UP000219993">
    <property type="component" value="Chromosome"/>
</dbReference>
<evidence type="ECO:0000313" key="3">
    <source>
        <dbReference type="Proteomes" id="UP000219993"/>
    </source>
</evidence>
<accession>A0A291P359</accession>
<organism evidence="2 3">
    <name type="scientific">Halomonas beimenensis</name>
    <dbReference type="NCBI Taxonomy" id="475662"/>
    <lineage>
        <taxon>Bacteria</taxon>
        <taxon>Pseudomonadati</taxon>
        <taxon>Pseudomonadota</taxon>
        <taxon>Gammaproteobacteria</taxon>
        <taxon>Oceanospirillales</taxon>
        <taxon>Halomonadaceae</taxon>
        <taxon>Halomonas</taxon>
    </lineage>
</organism>
<feature type="region of interest" description="Disordered" evidence="1">
    <location>
        <begin position="1"/>
        <end position="23"/>
    </location>
</feature>
<dbReference type="AlphaFoldDB" id="A0A291P359"/>
<keyword evidence="3" id="KW-1185">Reference proteome</keyword>
<reference evidence="2 3" key="1">
    <citation type="journal article" date="2017" name="Sci. Rep.">
        <title>Revealing the Saline Adaptation Strategies of the Halophilic Bacterium Halomonas beimenensis through High-throughput Omics and Transposon Mutagenesis Approaches.</title>
        <authorList>
            <person name="Chen Y.H."/>
            <person name="Lin S.S."/>
            <person name="Shyu Y.T."/>
        </authorList>
    </citation>
    <scope>NUCLEOTIDE SEQUENCE [LARGE SCALE GENOMIC DNA]</scope>
    <source>
        <strain evidence="2 3">NTU-111</strain>
    </source>
</reference>
<gene>
    <name evidence="2" type="ORF">BEI_0318</name>
</gene>
<feature type="compositionally biased region" description="Basic residues" evidence="1">
    <location>
        <begin position="11"/>
        <end position="23"/>
    </location>
</feature>
<dbReference type="RefSeq" id="WP_097787862.1">
    <property type="nucleotide sequence ID" value="NZ_BAAADT010000008.1"/>
</dbReference>
<evidence type="ECO:0000256" key="1">
    <source>
        <dbReference type="SAM" id="MobiDB-lite"/>
    </source>
</evidence>
<sequence length="61" mass="6997">MSAMILMRSGPRPRRRGATRRRGRRRFDWARFDRWLDRLVTFAVVTALVVGGAALVVSLVL</sequence>
<name>A0A291P359_9GAMM</name>
<dbReference type="KEGG" id="hbe:BEI_0318"/>
<dbReference type="EMBL" id="CP021435">
    <property type="protein sequence ID" value="ATJ81305.1"/>
    <property type="molecule type" value="Genomic_DNA"/>
</dbReference>
<protein>
    <submittedName>
        <fullName evidence="2">Uncharacterized protein</fullName>
    </submittedName>
</protein>
<evidence type="ECO:0000313" key="2">
    <source>
        <dbReference type="EMBL" id="ATJ81305.1"/>
    </source>
</evidence>
<proteinExistence type="predicted"/>